<feature type="domain" description="N-acetyltransferase" evidence="1">
    <location>
        <begin position="15"/>
        <end position="178"/>
    </location>
</feature>
<organism evidence="2 3">
    <name type="scientific">Paenibacillus terricola</name>
    <dbReference type="NCBI Taxonomy" id="2763503"/>
    <lineage>
        <taxon>Bacteria</taxon>
        <taxon>Bacillati</taxon>
        <taxon>Bacillota</taxon>
        <taxon>Bacilli</taxon>
        <taxon>Bacillales</taxon>
        <taxon>Paenibacillaceae</taxon>
        <taxon>Paenibacillus</taxon>
    </lineage>
</organism>
<dbReference type="EMBL" id="JACXZA010000003">
    <property type="protein sequence ID" value="MBD3919844.1"/>
    <property type="molecule type" value="Genomic_DNA"/>
</dbReference>
<name>A0ABR8MZ83_9BACL</name>
<reference evidence="2 3" key="1">
    <citation type="submission" date="2020-09" db="EMBL/GenBank/DDBJ databases">
        <title>Paenibacillus sp. strain PR3 16S rRNA gene Genome sequencing and assembly.</title>
        <authorList>
            <person name="Kim J."/>
        </authorList>
    </citation>
    <scope>NUCLEOTIDE SEQUENCE [LARGE SCALE GENOMIC DNA]</scope>
    <source>
        <strain evidence="2 3">PR3</strain>
    </source>
</reference>
<evidence type="ECO:0000313" key="3">
    <source>
        <dbReference type="Proteomes" id="UP000609346"/>
    </source>
</evidence>
<protein>
    <submittedName>
        <fullName evidence="2">GNAT family N-acetyltransferase</fullName>
    </submittedName>
</protein>
<dbReference type="PANTHER" id="PTHR43792">
    <property type="entry name" value="GNAT FAMILY, PUTATIVE (AFU_ORTHOLOGUE AFUA_3G00765)-RELATED-RELATED"/>
    <property type="match status" value="1"/>
</dbReference>
<dbReference type="RefSeq" id="WP_191204122.1">
    <property type="nucleotide sequence ID" value="NZ_JACXZA010000003.1"/>
</dbReference>
<dbReference type="Gene3D" id="3.40.630.30">
    <property type="match status" value="1"/>
</dbReference>
<dbReference type="PROSITE" id="PS51186">
    <property type="entry name" value="GNAT"/>
    <property type="match status" value="1"/>
</dbReference>
<dbReference type="InterPro" id="IPR051531">
    <property type="entry name" value="N-acetyltransferase"/>
</dbReference>
<keyword evidence="3" id="KW-1185">Reference proteome</keyword>
<evidence type="ECO:0000313" key="2">
    <source>
        <dbReference type="EMBL" id="MBD3919844.1"/>
    </source>
</evidence>
<dbReference type="InterPro" id="IPR016181">
    <property type="entry name" value="Acyl_CoA_acyltransferase"/>
</dbReference>
<dbReference type="Pfam" id="PF13302">
    <property type="entry name" value="Acetyltransf_3"/>
    <property type="match status" value="1"/>
</dbReference>
<sequence length="187" mass="22044">MTLGLNDVRIETERLIVRKFEERDFEQFCKLLDMPEFEGWQMQKPRARQFLEWHLSNYERMDIVSGTVCFGIFDKITLEIVGQIAAQKHDDLHEPEFGYSILPFARGRGYAKEAARATLEWIEQRYDIPYIIGTVEISNLPSQKVLEHCGFQFVDERSLLVHDMDERVDFKYYRYPFTRVGGPLLPG</sequence>
<comment type="caution">
    <text evidence="2">The sequence shown here is derived from an EMBL/GenBank/DDBJ whole genome shotgun (WGS) entry which is preliminary data.</text>
</comment>
<proteinExistence type="predicted"/>
<evidence type="ECO:0000259" key="1">
    <source>
        <dbReference type="PROSITE" id="PS51186"/>
    </source>
</evidence>
<dbReference type="Proteomes" id="UP000609346">
    <property type="component" value="Unassembled WGS sequence"/>
</dbReference>
<accession>A0ABR8MZ83</accession>
<dbReference type="PANTHER" id="PTHR43792:SF1">
    <property type="entry name" value="N-ACETYLTRANSFERASE DOMAIN-CONTAINING PROTEIN"/>
    <property type="match status" value="1"/>
</dbReference>
<gene>
    <name evidence="2" type="ORF">H8B09_13865</name>
</gene>
<dbReference type="InterPro" id="IPR000182">
    <property type="entry name" value="GNAT_dom"/>
</dbReference>
<dbReference type="SUPFAM" id="SSF55729">
    <property type="entry name" value="Acyl-CoA N-acyltransferases (Nat)"/>
    <property type="match status" value="1"/>
</dbReference>